<name>A0AA92T1S1_9BACT</name>
<dbReference type="Proteomes" id="UP000261245">
    <property type="component" value="Unassembled WGS sequence"/>
</dbReference>
<dbReference type="InterPro" id="IPR005532">
    <property type="entry name" value="SUMF_dom"/>
</dbReference>
<evidence type="ECO:0000313" key="3">
    <source>
        <dbReference type="Proteomes" id="UP000261245"/>
    </source>
</evidence>
<reference evidence="2 3" key="1">
    <citation type="submission" date="2018-08" db="EMBL/GenBank/DDBJ databases">
        <title>A genome reference for cultivated species of the human gut microbiota.</title>
        <authorList>
            <person name="Zou Y."/>
            <person name="Xue W."/>
            <person name="Luo G."/>
        </authorList>
    </citation>
    <scope>NUCLEOTIDE SEQUENCE [LARGE SCALE GENOMIC DNA]</scope>
    <source>
        <strain evidence="2 3">OM06-11</strain>
    </source>
</reference>
<dbReference type="SUPFAM" id="SSF56436">
    <property type="entry name" value="C-type lectin-like"/>
    <property type="match status" value="1"/>
</dbReference>
<gene>
    <name evidence="2" type="ORF">DXB80_13755</name>
</gene>
<accession>A0AA92T1S1</accession>
<dbReference type="Gene3D" id="3.90.1580.10">
    <property type="entry name" value="paralog of FGE (formylglycine-generating enzyme)"/>
    <property type="match status" value="1"/>
</dbReference>
<feature type="domain" description="Sulfatase-modifying factor enzyme-like" evidence="1">
    <location>
        <begin position="223"/>
        <end position="358"/>
    </location>
</feature>
<protein>
    <recommendedName>
        <fullName evidence="1">Sulfatase-modifying factor enzyme-like domain-containing protein</fullName>
    </recommendedName>
</protein>
<dbReference type="Pfam" id="PF03781">
    <property type="entry name" value="FGE-sulfatase"/>
    <property type="match status" value="1"/>
</dbReference>
<dbReference type="InterPro" id="IPR042095">
    <property type="entry name" value="SUMF_sf"/>
</dbReference>
<dbReference type="GO" id="GO:0120147">
    <property type="term" value="F:formylglycine-generating oxidase activity"/>
    <property type="evidence" value="ECO:0007669"/>
    <property type="project" value="TreeGrafter"/>
</dbReference>
<evidence type="ECO:0000259" key="1">
    <source>
        <dbReference type="Pfam" id="PF03781"/>
    </source>
</evidence>
<dbReference type="PANTHER" id="PTHR23150">
    <property type="entry name" value="SULFATASE MODIFYING FACTOR 1, 2"/>
    <property type="match status" value="1"/>
</dbReference>
<dbReference type="EMBL" id="QSUC01000058">
    <property type="protein sequence ID" value="RGN03976.1"/>
    <property type="molecule type" value="Genomic_DNA"/>
</dbReference>
<sequence length="361" mass="40923">MLNYSVAEIRKKSIITFSAPEGETLTPGKDYYIITFPCDLYGGYRLSIYKGRDVAAYFGVHQKIQVAEFITPQDLVESDLEFADIDAPFVEDERPNLDALTKSMLVAYQQSPTDGNKQALMEQMGVKYDKVVARKKAKLRQLEREAKTPDLVAEMQDIVDEVVENRDIRLEQQFWRLVDPRVDDNPNDLWLVLRGSSAKNAYVAYAPVTNKEYAMYDTGFTYPQGQENYPVVNISYSEAMAYCEWLGSKDEQHAYRLPTEEEWILAAGHMPKDVKMNSDYVEKGLTAVDAYAETTGACGGIDFWGNSWEWTSTQNTAGLYIVKGGSWDSSRDACRSEYSDDVRDASGKYTNVGFRVVRVDL</sequence>
<dbReference type="PANTHER" id="PTHR23150:SF19">
    <property type="entry name" value="FORMYLGLYCINE-GENERATING ENZYME"/>
    <property type="match status" value="1"/>
</dbReference>
<comment type="caution">
    <text evidence="2">The sequence shown here is derived from an EMBL/GenBank/DDBJ whole genome shotgun (WGS) entry which is preliminary data.</text>
</comment>
<dbReference type="InterPro" id="IPR016187">
    <property type="entry name" value="CTDL_fold"/>
</dbReference>
<organism evidence="2 3">
    <name type="scientific">Segatella copri</name>
    <dbReference type="NCBI Taxonomy" id="165179"/>
    <lineage>
        <taxon>Bacteria</taxon>
        <taxon>Pseudomonadati</taxon>
        <taxon>Bacteroidota</taxon>
        <taxon>Bacteroidia</taxon>
        <taxon>Bacteroidales</taxon>
        <taxon>Prevotellaceae</taxon>
        <taxon>Segatella</taxon>
    </lineage>
</organism>
<dbReference type="AlphaFoldDB" id="A0AA92T1S1"/>
<evidence type="ECO:0000313" key="2">
    <source>
        <dbReference type="EMBL" id="RGN03976.1"/>
    </source>
</evidence>
<proteinExistence type="predicted"/>
<dbReference type="InterPro" id="IPR051043">
    <property type="entry name" value="Sulfatase_Mod_Factor_Kinase"/>
</dbReference>